<keyword evidence="9" id="KW-0256">Endoplasmic reticulum</keyword>
<evidence type="ECO:0000313" key="19">
    <source>
        <dbReference type="Proteomes" id="UP000261660"/>
    </source>
</evidence>
<evidence type="ECO:0000256" key="15">
    <source>
        <dbReference type="ARBA" id="ARBA00039397"/>
    </source>
</evidence>
<accession>A0A3Q3L1N8</accession>
<proteinExistence type="inferred from homology"/>
<dbReference type="Proteomes" id="UP000261660">
    <property type="component" value="Unplaced"/>
</dbReference>
<evidence type="ECO:0000256" key="11">
    <source>
        <dbReference type="ARBA" id="ARBA00022990"/>
    </source>
</evidence>
<reference evidence="18" key="1">
    <citation type="submission" date="2025-08" db="UniProtKB">
        <authorList>
            <consortium name="Ensembl"/>
        </authorList>
    </citation>
    <scope>IDENTIFICATION</scope>
</reference>
<evidence type="ECO:0000256" key="1">
    <source>
        <dbReference type="ARBA" id="ARBA00003701"/>
    </source>
</evidence>
<dbReference type="Gene3D" id="1.20.120.550">
    <property type="entry name" value="Membrane associated eicosanoid/glutathione metabolism-like domain"/>
    <property type="match status" value="1"/>
</dbReference>
<feature type="transmembrane region" description="Helical" evidence="17">
    <location>
        <begin position="81"/>
        <end position="108"/>
    </location>
</feature>
<organism evidence="18 19">
    <name type="scientific">Labrus bergylta</name>
    <name type="common">ballan wrasse</name>
    <dbReference type="NCBI Taxonomy" id="56723"/>
    <lineage>
        <taxon>Eukaryota</taxon>
        <taxon>Metazoa</taxon>
        <taxon>Chordata</taxon>
        <taxon>Craniata</taxon>
        <taxon>Vertebrata</taxon>
        <taxon>Euteleostomi</taxon>
        <taxon>Actinopterygii</taxon>
        <taxon>Neopterygii</taxon>
        <taxon>Teleostei</taxon>
        <taxon>Neoteleostei</taxon>
        <taxon>Acanthomorphata</taxon>
        <taxon>Eupercaria</taxon>
        <taxon>Labriformes</taxon>
        <taxon>Labridae</taxon>
        <taxon>Labrus</taxon>
    </lineage>
</organism>
<evidence type="ECO:0000256" key="7">
    <source>
        <dbReference type="ARBA" id="ARBA00022692"/>
    </source>
</evidence>
<sequence length="153" mass="17430">MVKLMDDEVFKAFTTYAAVVIIKMLLMAPMTAFYRFSRGEVDVSVLHCYALSVHSLWLVFVMYLMLMLLLFRCHQNDLENIVPFVVIALLYTLTGPSLSSALLHFRVFAGSRIFHTLSYVCVLPQPCRALSWMIGMLSTFSMAYRVLSSVLVL</sequence>
<feature type="transmembrane region" description="Helical" evidence="17">
    <location>
        <begin position="46"/>
        <end position="69"/>
    </location>
</feature>
<evidence type="ECO:0000256" key="4">
    <source>
        <dbReference type="ARBA" id="ARBA00010459"/>
    </source>
</evidence>
<dbReference type="InterPro" id="IPR040162">
    <property type="entry name" value="MGST1-like"/>
</dbReference>
<evidence type="ECO:0000256" key="5">
    <source>
        <dbReference type="ARBA" id="ARBA00012452"/>
    </source>
</evidence>
<comment type="function">
    <text evidence="1">Conjugation of reduced glutathione to a wide number of exogenous and endogenous hydrophobic electrophiles.</text>
</comment>
<dbReference type="EC" id="2.5.1.18" evidence="5"/>
<keyword evidence="19" id="KW-1185">Reference proteome</keyword>
<evidence type="ECO:0000256" key="13">
    <source>
        <dbReference type="ARBA" id="ARBA00023136"/>
    </source>
</evidence>
<evidence type="ECO:0000256" key="10">
    <source>
        <dbReference type="ARBA" id="ARBA00022989"/>
    </source>
</evidence>
<comment type="similarity">
    <text evidence="4">Belongs to the MAPEG family.</text>
</comment>
<dbReference type="PANTHER" id="PTHR10689:SF6">
    <property type="entry name" value="MICROSOMAL GLUTATHIONE S-TRANSFERASE 1"/>
    <property type="match status" value="1"/>
</dbReference>
<dbReference type="GeneTree" id="ENSGT00390000011980"/>
<evidence type="ECO:0000256" key="3">
    <source>
        <dbReference type="ARBA" id="ARBA00004477"/>
    </source>
</evidence>
<evidence type="ECO:0000256" key="12">
    <source>
        <dbReference type="ARBA" id="ARBA00023128"/>
    </source>
</evidence>
<reference evidence="18" key="2">
    <citation type="submission" date="2025-09" db="UniProtKB">
        <authorList>
            <consortium name="Ensembl"/>
        </authorList>
    </citation>
    <scope>IDENTIFICATION</scope>
</reference>
<dbReference type="PANTHER" id="PTHR10689">
    <property type="entry name" value="MICROSOMAL GLUTATHIONE S-TRANSFERASE 1"/>
    <property type="match status" value="1"/>
</dbReference>
<protein>
    <recommendedName>
        <fullName evidence="15">Microsomal glutathione S-transferase 1</fullName>
        <ecNumber evidence="5">2.5.1.18</ecNumber>
    </recommendedName>
</protein>
<comment type="subunit">
    <text evidence="14">Homotrimer; The trimer binds only one molecule of glutathione.</text>
</comment>
<evidence type="ECO:0000313" key="18">
    <source>
        <dbReference type="Ensembl" id="ENSLBEP00000002744.1"/>
    </source>
</evidence>
<keyword evidence="12" id="KW-0496">Mitochondrion</keyword>
<comment type="subcellular location">
    <subcellularLocation>
        <location evidence="3">Endoplasmic reticulum membrane</location>
        <topology evidence="3">Multi-pass membrane protein</topology>
    </subcellularLocation>
    <subcellularLocation>
        <location evidence="2">Mitochondrion outer membrane</location>
    </subcellularLocation>
</comment>
<dbReference type="GO" id="GO:0005741">
    <property type="term" value="C:mitochondrial outer membrane"/>
    <property type="evidence" value="ECO:0007669"/>
    <property type="project" value="UniProtKB-SubCell"/>
</dbReference>
<keyword evidence="10 17" id="KW-1133">Transmembrane helix</keyword>
<keyword evidence="6" id="KW-0808">Transferase</keyword>
<dbReference type="InterPro" id="IPR001129">
    <property type="entry name" value="Membr-assoc_MAPEG"/>
</dbReference>
<dbReference type="STRING" id="56723.ENSLBEP00000002744"/>
<evidence type="ECO:0000256" key="6">
    <source>
        <dbReference type="ARBA" id="ARBA00022679"/>
    </source>
</evidence>
<dbReference type="Pfam" id="PF01124">
    <property type="entry name" value="MAPEG"/>
    <property type="match status" value="1"/>
</dbReference>
<dbReference type="AlphaFoldDB" id="A0A3Q3L1N8"/>
<comment type="catalytic activity">
    <reaction evidence="16">
        <text>RX + glutathione = an S-substituted glutathione + a halide anion + H(+)</text>
        <dbReference type="Rhea" id="RHEA:16437"/>
        <dbReference type="ChEBI" id="CHEBI:15378"/>
        <dbReference type="ChEBI" id="CHEBI:16042"/>
        <dbReference type="ChEBI" id="CHEBI:17792"/>
        <dbReference type="ChEBI" id="CHEBI:57925"/>
        <dbReference type="ChEBI" id="CHEBI:90779"/>
        <dbReference type="EC" id="2.5.1.18"/>
    </reaction>
    <physiologicalReaction direction="left-to-right" evidence="16">
        <dbReference type="Rhea" id="RHEA:16438"/>
    </physiologicalReaction>
</comment>
<dbReference type="InterPro" id="IPR023352">
    <property type="entry name" value="MAPEG-like_dom_sf"/>
</dbReference>
<evidence type="ECO:0000256" key="17">
    <source>
        <dbReference type="SAM" id="Phobius"/>
    </source>
</evidence>
<name>A0A3Q3L1N8_9LABR</name>
<keyword evidence="13 17" id="KW-0472">Membrane</keyword>
<dbReference type="InParanoid" id="A0A3Q3L1N8"/>
<evidence type="ECO:0000256" key="16">
    <source>
        <dbReference type="ARBA" id="ARBA00049385"/>
    </source>
</evidence>
<evidence type="ECO:0000256" key="2">
    <source>
        <dbReference type="ARBA" id="ARBA00004294"/>
    </source>
</evidence>
<evidence type="ECO:0000256" key="8">
    <source>
        <dbReference type="ARBA" id="ARBA00022787"/>
    </source>
</evidence>
<dbReference type="FunCoup" id="A0A3Q3L1N8">
    <property type="interactions" value="346"/>
</dbReference>
<evidence type="ECO:0000256" key="14">
    <source>
        <dbReference type="ARBA" id="ARBA00038540"/>
    </source>
</evidence>
<dbReference type="SUPFAM" id="SSF161084">
    <property type="entry name" value="MAPEG domain-like"/>
    <property type="match status" value="1"/>
</dbReference>
<dbReference type="Ensembl" id="ENSLBET00000002898.1">
    <property type="protein sequence ID" value="ENSLBEP00000002744.1"/>
    <property type="gene ID" value="ENSLBEG00000002134.1"/>
</dbReference>
<feature type="transmembrane region" description="Helical" evidence="17">
    <location>
        <begin position="12"/>
        <end position="34"/>
    </location>
</feature>
<keyword evidence="7 17" id="KW-0812">Transmembrane</keyword>
<keyword evidence="8" id="KW-1000">Mitochondrion outer membrane</keyword>
<dbReference type="GO" id="GO:0005789">
    <property type="term" value="C:endoplasmic reticulum membrane"/>
    <property type="evidence" value="ECO:0007669"/>
    <property type="project" value="UniProtKB-SubCell"/>
</dbReference>
<keyword evidence="11" id="KW-0007">Acetylation</keyword>
<evidence type="ECO:0000256" key="9">
    <source>
        <dbReference type="ARBA" id="ARBA00022824"/>
    </source>
</evidence>
<dbReference type="GO" id="GO:0004364">
    <property type="term" value="F:glutathione transferase activity"/>
    <property type="evidence" value="ECO:0007669"/>
    <property type="project" value="UniProtKB-EC"/>
</dbReference>